<comment type="caution">
    <text evidence="4">The sequence shown here is derived from an EMBL/GenBank/DDBJ whole genome shotgun (WGS) entry which is preliminary data.</text>
</comment>
<dbReference type="InterPro" id="IPR023780">
    <property type="entry name" value="Chromo_domain"/>
</dbReference>
<evidence type="ECO:0000313" key="4">
    <source>
        <dbReference type="EMBL" id="CAD8059180.1"/>
    </source>
</evidence>
<name>A0A8S1KUJ3_9CILI</name>
<dbReference type="Pfam" id="PF00385">
    <property type="entry name" value="Chromo"/>
    <property type="match status" value="1"/>
</dbReference>
<dbReference type="CDD" id="cd00024">
    <property type="entry name" value="CD_CSD"/>
    <property type="match status" value="1"/>
</dbReference>
<proteinExistence type="predicted"/>
<dbReference type="OrthoDB" id="313371at2759"/>
<comment type="subcellular location">
    <subcellularLocation>
        <location evidence="1">Nucleus</location>
    </subcellularLocation>
</comment>
<keyword evidence="2" id="KW-0539">Nucleus</keyword>
<feature type="domain" description="Chromo" evidence="3">
    <location>
        <begin position="43"/>
        <end position="100"/>
    </location>
</feature>
<dbReference type="PROSITE" id="PS50013">
    <property type="entry name" value="CHROMO_2"/>
    <property type="match status" value="1"/>
</dbReference>
<accession>A0A8S1KUJ3</accession>
<evidence type="ECO:0000256" key="1">
    <source>
        <dbReference type="ARBA" id="ARBA00004123"/>
    </source>
</evidence>
<dbReference type="Pfam" id="PF01393">
    <property type="entry name" value="Chromo_shadow"/>
    <property type="match status" value="1"/>
</dbReference>
<dbReference type="InterPro" id="IPR051219">
    <property type="entry name" value="Heterochromatin_chromo-domain"/>
</dbReference>
<dbReference type="SMART" id="SM00298">
    <property type="entry name" value="CHROMO"/>
    <property type="match status" value="1"/>
</dbReference>
<dbReference type="InterPro" id="IPR008251">
    <property type="entry name" value="Chromo_shadow_dom"/>
</dbReference>
<dbReference type="Proteomes" id="UP000692954">
    <property type="component" value="Unassembled WGS sequence"/>
</dbReference>
<sequence length="208" mass="24158">MRIKSQPQKHQEDLFETHHIQSIDQLTNSNQNQQNEDCLEPLYEVEAIMMKKIQNQQSLYLVKWKGYSELTWEPTSSLSNCQLLIDEFEQQESSKNVIINKKSISQKVITKSQNKSNISKKGGSFQKEDQIQSFQNLGRTIIINGISKKQLKLNIQKIKNGKTKSAWINLQELHKKAPQKLIQFYESLPAIKELFQQPLLTSKISTQK</sequence>
<protein>
    <recommendedName>
        <fullName evidence="3">Chromo domain-containing protein</fullName>
    </recommendedName>
</protein>
<evidence type="ECO:0000313" key="5">
    <source>
        <dbReference type="Proteomes" id="UP000692954"/>
    </source>
</evidence>
<organism evidence="4 5">
    <name type="scientific">Paramecium sonneborni</name>
    <dbReference type="NCBI Taxonomy" id="65129"/>
    <lineage>
        <taxon>Eukaryota</taxon>
        <taxon>Sar</taxon>
        <taxon>Alveolata</taxon>
        <taxon>Ciliophora</taxon>
        <taxon>Intramacronucleata</taxon>
        <taxon>Oligohymenophorea</taxon>
        <taxon>Peniculida</taxon>
        <taxon>Parameciidae</taxon>
        <taxon>Paramecium</taxon>
    </lineage>
</organism>
<dbReference type="PANTHER" id="PTHR22812">
    <property type="entry name" value="CHROMOBOX PROTEIN"/>
    <property type="match status" value="1"/>
</dbReference>
<dbReference type="GO" id="GO:0005634">
    <property type="term" value="C:nucleus"/>
    <property type="evidence" value="ECO:0007669"/>
    <property type="project" value="UniProtKB-SubCell"/>
</dbReference>
<dbReference type="AlphaFoldDB" id="A0A8S1KUJ3"/>
<evidence type="ECO:0000259" key="3">
    <source>
        <dbReference type="PROSITE" id="PS50013"/>
    </source>
</evidence>
<gene>
    <name evidence="4" type="ORF">PSON_ATCC_30995.1.T0130094</name>
</gene>
<dbReference type="InterPro" id="IPR000953">
    <property type="entry name" value="Chromo/chromo_shadow_dom"/>
</dbReference>
<dbReference type="EMBL" id="CAJJDN010000013">
    <property type="protein sequence ID" value="CAD8059180.1"/>
    <property type="molecule type" value="Genomic_DNA"/>
</dbReference>
<evidence type="ECO:0000256" key="2">
    <source>
        <dbReference type="ARBA" id="ARBA00023242"/>
    </source>
</evidence>
<keyword evidence="5" id="KW-1185">Reference proteome</keyword>
<reference evidence="4" key="1">
    <citation type="submission" date="2021-01" db="EMBL/GenBank/DDBJ databases">
        <authorList>
            <consortium name="Genoscope - CEA"/>
            <person name="William W."/>
        </authorList>
    </citation>
    <scope>NUCLEOTIDE SEQUENCE</scope>
</reference>